<keyword evidence="15" id="KW-0406">Ion transport</keyword>
<dbReference type="Pfam" id="PF01699">
    <property type="entry name" value="Na_Ca_ex"/>
    <property type="match status" value="1"/>
</dbReference>
<keyword evidence="18" id="KW-0739">Sodium transport</keyword>
<accession>A0A7R9BX05</accession>
<dbReference type="OrthoDB" id="418484at2759"/>
<evidence type="ECO:0000256" key="16">
    <source>
        <dbReference type="ARBA" id="ARBA00023136"/>
    </source>
</evidence>
<keyword evidence="5" id="KW-1003">Cell membrane</keyword>
<keyword evidence="9 21" id="KW-0732">Signal</keyword>
<dbReference type="GO" id="GO:0030424">
    <property type="term" value="C:axon"/>
    <property type="evidence" value="ECO:0007669"/>
    <property type="project" value="TreeGrafter"/>
</dbReference>
<evidence type="ECO:0000256" key="17">
    <source>
        <dbReference type="ARBA" id="ARBA00023180"/>
    </source>
</evidence>
<dbReference type="InterPro" id="IPR051171">
    <property type="entry name" value="CaCA"/>
</dbReference>
<dbReference type="EMBL" id="OA885418">
    <property type="protein sequence ID" value="CAD7282014.1"/>
    <property type="molecule type" value="Genomic_DNA"/>
</dbReference>
<keyword evidence="13 20" id="KW-1133">Transmembrane helix</keyword>
<keyword evidence="3" id="KW-0813">Transport</keyword>
<feature type="signal peptide" evidence="21">
    <location>
        <begin position="1"/>
        <end position="16"/>
    </location>
</feature>
<evidence type="ECO:0000256" key="18">
    <source>
        <dbReference type="ARBA" id="ARBA00023201"/>
    </source>
</evidence>
<evidence type="ECO:0000256" key="5">
    <source>
        <dbReference type="ARBA" id="ARBA00022475"/>
    </source>
</evidence>
<evidence type="ECO:0000313" key="23">
    <source>
        <dbReference type="EMBL" id="CAD7282014.1"/>
    </source>
</evidence>
<keyword evidence="14" id="KW-0915">Sodium</keyword>
<evidence type="ECO:0000256" key="14">
    <source>
        <dbReference type="ARBA" id="ARBA00023053"/>
    </source>
</evidence>
<dbReference type="InterPro" id="IPR003644">
    <property type="entry name" value="Calx_beta"/>
</dbReference>
<name>A0A7R9BX05_9CRUS</name>
<keyword evidence="6" id="KW-0109">Calcium transport</keyword>
<keyword evidence="8" id="KW-0479">Metal-binding</keyword>
<dbReference type="PANTHER" id="PTHR11878">
    <property type="entry name" value="SODIUM/CALCIUM EXCHANGER"/>
    <property type="match status" value="1"/>
</dbReference>
<organism evidence="23">
    <name type="scientific">Notodromas monacha</name>
    <dbReference type="NCBI Taxonomy" id="399045"/>
    <lineage>
        <taxon>Eukaryota</taxon>
        <taxon>Metazoa</taxon>
        <taxon>Ecdysozoa</taxon>
        <taxon>Arthropoda</taxon>
        <taxon>Crustacea</taxon>
        <taxon>Oligostraca</taxon>
        <taxon>Ostracoda</taxon>
        <taxon>Podocopa</taxon>
        <taxon>Podocopida</taxon>
        <taxon>Cypridocopina</taxon>
        <taxon>Cypridoidea</taxon>
        <taxon>Cyprididae</taxon>
        <taxon>Notodromas</taxon>
    </lineage>
</organism>
<feature type="domain" description="Calx-beta" evidence="22">
    <location>
        <begin position="183"/>
        <end position="282"/>
    </location>
</feature>
<feature type="transmembrane region" description="Helical" evidence="20">
    <location>
        <begin position="474"/>
        <end position="491"/>
    </location>
</feature>
<dbReference type="GO" id="GO:0042383">
    <property type="term" value="C:sarcolemma"/>
    <property type="evidence" value="ECO:0007669"/>
    <property type="project" value="TreeGrafter"/>
</dbReference>
<keyword evidence="12" id="KW-0112">Calmodulin-binding</keyword>
<keyword evidence="24" id="KW-1185">Reference proteome</keyword>
<evidence type="ECO:0000256" key="2">
    <source>
        <dbReference type="ARBA" id="ARBA00007489"/>
    </source>
</evidence>
<evidence type="ECO:0000256" key="20">
    <source>
        <dbReference type="SAM" id="Phobius"/>
    </source>
</evidence>
<dbReference type="AlphaFoldDB" id="A0A7R9BX05"/>
<sequence length="572" mass="62892">MAVAILRLPLFCISFGSPVDTRYGLVHGDEKHWLCYDAKEHGRYLAQVYDAMNEHPDAPTLGELQEADAHKNAVVEFHAATCAVPESVGKFKVGITRHGRMDNTIQIRVETIDGSATSEADFMPINQILTFQPNELEKEVEVEIINDDQWEPDEEFFLKLSLLPLDEYPHSHDGLVLGKLSIMEITILNDDDPGVISFEKGCYLVKESCGACVIPVMRRNGADGEISVKYKTIDRSAVAGKDYVPQEGTLVFRNNETELEIEIPIMNDFDYEKNEHFELELFDPTGGASVGRLNRTTITIVNDDDVLPKSLNVVLKTCSSRADFQSMMNKMMAMTNANLDKLKVTHETWAAQVKEALNVNGGDLENATWIDYVMHILTFAWKLIFCVIPPVDIWGGWLSFFVSLLFIAILTAIVGDCAAIFGCLVGLSDEVTAITFVAMGTSLPDTFASKAAAAGEKYADLAIGNVTGSNSVNVFLGLGLPWLMAAIYHTMNNTKFRVPSGSLGFGVSVFTVCALITIAIIYARRYLSVFGNAELGGPQGPKYASAGVIFSLWIVYIVLASLQNYGYIGNII</sequence>
<proteinExistence type="inferred from homology"/>
<evidence type="ECO:0000256" key="21">
    <source>
        <dbReference type="SAM" id="SignalP"/>
    </source>
</evidence>
<dbReference type="GO" id="GO:0098703">
    <property type="term" value="P:calcium ion import across plasma membrane"/>
    <property type="evidence" value="ECO:0007669"/>
    <property type="project" value="TreeGrafter"/>
</dbReference>
<keyword evidence="17" id="KW-0325">Glycoprotein</keyword>
<dbReference type="SUPFAM" id="SSF141072">
    <property type="entry name" value="CalX-like"/>
    <property type="match status" value="2"/>
</dbReference>
<dbReference type="GO" id="GO:0007154">
    <property type="term" value="P:cell communication"/>
    <property type="evidence" value="ECO:0007669"/>
    <property type="project" value="InterPro"/>
</dbReference>
<dbReference type="PANTHER" id="PTHR11878:SF76">
    <property type="entry name" value="CALX-BETA DOMAIN-CONTAINING PROTEIN"/>
    <property type="match status" value="1"/>
</dbReference>
<feature type="chain" id="PRO_5036210326" description="Calx-beta domain-containing protein" evidence="21">
    <location>
        <begin position="17"/>
        <end position="572"/>
    </location>
</feature>
<dbReference type="Pfam" id="PF03160">
    <property type="entry name" value="Calx-beta"/>
    <property type="match status" value="1"/>
</dbReference>
<dbReference type="EMBL" id="CAJPEX010003381">
    <property type="protein sequence ID" value="CAG0922166.1"/>
    <property type="molecule type" value="Genomic_DNA"/>
</dbReference>
<keyword evidence="4" id="KW-0050">Antiport</keyword>
<evidence type="ECO:0000256" key="7">
    <source>
        <dbReference type="ARBA" id="ARBA00022692"/>
    </source>
</evidence>
<gene>
    <name evidence="23" type="ORF">NMOB1V02_LOCUS9646</name>
</gene>
<evidence type="ECO:0000256" key="6">
    <source>
        <dbReference type="ARBA" id="ARBA00022568"/>
    </source>
</evidence>
<keyword evidence="10" id="KW-0677">Repeat</keyword>
<evidence type="ECO:0000256" key="4">
    <source>
        <dbReference type="ARBA" id="ARBA00022449"/>
    </source>
</evidence>
<evidence type="ECO:0000256" key="1">
    <source>
        <dbReference type="ARBA" id="ARBA00004651"/>
    </source>
</evidence>
<dbReference type="InterPro" id="IPR038081">
    <property type="entry name" value="CalX-like_sf"/>
</dbReference>
<dbReference type="GO" id="GO:0046872">
    <property type="term" value="F:metal ion binding"/>
    <property type="evidence" value="ECO:0007669"/>
    <property type="project" value="UniProtKB-KW"/>
</dbReference>
<keyword evidence="11" id="KW-0106">Calcium</keyword>
<evidence type="ECO:0000256" key="3">
    <source>
        <dbReference type="ARBA" id="ARBA00022448"/>
    </source>
</evidence>
<dbReference type="PRINTS" id="PR01259">
    <property type="entry name" value="NACAEXCHNGR"/>
</dbReference>
<feature type="transmembrane region" description="Helical" evidence="20">
    <location>
        <begin position="503"/>
        <end position="523"/>
    </location>
</feature>
<dbReference type="InterPro" id="IPR044880">
    <property type="entry name" value="NCX_ion-bd_dom_sf"/>
</dbReference>
<evidence type="ECO:0000256" key="12">
    <source>
        <dbReference type="ARBA" id="ARBA00022860"/>
    </source>
</evidence>
<evidence type="ECO:0000256" key="15">
    <source>
        <dbReference type="ARBA" id="ARBA00023065"/>
    </source>
</evidence>
<feature type="domain" description="Calx-beta" evidence="22">
    <location>
        <begin position="64"/>
        <end position="161"/>
    </location>
</feature>
<feature type="transmembrane region" description="Helical" evidence="20">
    <location>
        <begin position="400"/>
        <end position="427"/>
    </location>
</feature>
<dbReference type="GO" id="GO:0005432">
    <property type="term" value="F:calcium:sodium antiporter activity"/>
    <property type="evidence" value="ECO:0007669"/>
    <property type="project" value="InterPro"/>
</dbReference>
<dbReference type="Proteomes" id="UP000678499">
    <property type="component" value="Unassembled WGS sequence"/>
</dbReference>
<keyword evidence="7 20" id="KW-0812">Transmembrane</keyword>
<comment type="catalytic activity">
    <reaction evidence="19">
        <text>Ca(2+)(in) + 3 Na(+)(out) = Ca(2+)(out) + 3 Na(+)(in)</text>
        <dbReference type="Rhea" id="RHEA:69955"/>
        <dbReference type="ChEBI" id="CHEBI:29101"/>
        <dbReference type="ChEBI" id="CHEBI:29108"/>
    </reaction>
</comment>
<feature type="transmembrane region" description="Helical" evidence="20">
    <location>
        <begin position="543"/>
        <end position="562"/>
    </location>
</feature>
<evidence type="ECO:0000256" key="11">
    <source>
        <dbReference type="ARBA" id="ARBA00022837"/>
    </source>
</evidence>
<evidence type="ECO:0000256" key="9">
    <source>
        <dbReference type="ARBA" id="ARBA00022729"/>
    </source>
</evidence>
<keyword evidence="16 20" id="KW-0472">Membrane</keyword>
<dbReference type="Gene3D" id="1.20.1420.30">
    <property type="entry name" value="NCX, central ion-binding region"/>
    <property type="match status" value="1"/>
</dbReference>
<dbReference type="Gene3D" id="2.60.40.2030">
    <property type="match status" value="2"/>
</dbReference>
<evidence type="ECO:0000256" key="8">
    <source>
        <dbReference type="ARBA" id="ARBA00022723"/>
    </source>
</evidence>
<evidence type="ECO:0000256" key="19">
    <source>
        <dbReference type="ARBA" id="ARBA00033667"/>
    </source>
</evidence>
<evidence type="ECO:0000313" key="24">
    <source>
        <dbReference type="Proteomes" id="UP000678499"/>
    </source>
</evidence>
<dbReference type="InterPro" id="IPR004836">
    <property type="entry name" value="Na_Ca_Ex"/>
</dbReference>
<dbReference type="SMART" id="SM00237">
    <property type="entry name" value="Calx_beta"/>
    <property type="match status" value="2"/>
</dbReference>
<dbReference type="GO" id="GO:0098794">
    <property type="term" value="C:postsynapse"/>
    <property type="evidence" value="ECO:0007669"/>
    <property type="project" value="TreeGrafter"/>
</dbReference>
<comment type="similarity">
    <text evidence="2">Belongs to the Ca(2+):cation antiporter (CaCA) (TC 2.A.19) family. SLC8 subfamily.</text>
</comment>
<dbReference type="GO" id="GO:0005516">
    <property type="term" value="F:calmodulin binding"/>
    <property type="evidence" value="ECO:0007669"/>
    <property type="project" value="UniProtKB-KW"/>
</dbReference>
<comment type="subcellular location">
    <subcellularLocation>
        <location evidence="1">Cell membrane</location>
        <topology evidence="1">Multi-pass membrane protein</topology>
    </subcellularLocation>
</comment>
<protein>
    <recommendedName>
        <fullName evidence="22">Calx-beta domain-containing protein</fullName>
    </recommendedName>
</protein>
<reference evidence="23" key="1">
    <citation type="submission" date="2020-11" db="EMBL/GenBank/DDBJ databases">
        <authorList>
            <person name="Tran Van P."/>
        </authorList>
    </citation>
    <scope>NUCLEOTIDE SEQUENCE</scope>
</reference>
<evidence type="ECO:0000259" key="22">
    <source>
        <dbReference type="SMART" id="SM00237"/>
    </source>
</evidence>
<evidence type="ECO:0000256" key="13">
    <source>
        <dbReference type="ARBA" id="ARBA00022989"/>
    </source>
</evidence>
<evidence type="ECO:0000256" key="10">
    <source>
        <dbReference type="ARBA" id="ARBA00022737"/>
    </source>
</evidence>
<dbReference type="InterPro" id="IPR004837">
    <property type="entry name" value="NaCa_Exmemb"/>
</dbReference>